<reference evidence="2 3" key="1">
    <citation type="submission" date="2015-10" db="EMBL/GenBank/DDBJ databases">
        <title>Draft genome sequence of Streptomyces curacoi DSM 40107, type strain for the species Streptomyces curacoi.</title>
        <authorList>
            <person name="Ruckert C."/>
            <person name="Winkler A."/>
            <person name="Kalinowski J."/>
            <person name="Kampfer P."/>
            <person name="Glaeser S."/>
        </authorList>
    </citation>
    <scope>NUCLEOTIDE SEQUENCE [LARGE SCALE GENOMIC DNA]</scope>
    <source>
        <strain evidence="2 3">DSM 40107</strain>
    </source>
</reference>
<feature type="compositionally biased region" description="Pro residues" evidence="1">
    <location>
        <begin position="128"/>
        <end position="138"/>
    </location>
</feature>
<accession>A0A124GVY1</accession>
<proteinExistence type="predicted"/>
<name>A0A124GVY1_9ACTN</name>
<gene>
    <name evidence="2" type="ORF">AQI70_31560</name>
</gene>
<evidence type="ECO:0000313" key="2">
    <source>
        <dbReference type="EMBL" id="KUM69317.1"/>
    </source>
</evidence>
<dbReference type="Proteomes" id="UP000054024">
    <property type="component" value="Unassembled WGS sequence"/>
</dbReference>
<dbReference type="AlphaFoldDB" id="A0A124GVY1"/>
<feature type="compositionally biased region" description="Low complexity" evidence="1">
    <location>
        <begin position="99"/>
        <end position="112"/>
    </location>
</feature>
<organism evidence="2 3">
    <name type="scientific">Streptomyces curacoi</name>
    <dbReference type="NCBI Taxonomy" id="146536"/>
    <lineage>
        <taxon>Bacteria</taxon>
        <taxon>Bacillati</taxon>
        <taxon>Actinomycetota</taxon>
        <taxon>Actinomycetes</taxon>
        <taxon>Kitasatosporales</taxon>
        <taxon>Streptomycetaceae</taxon>
        <taxon>Streptomyces</taxon>
    </lineage>
</organism>
<comment type="caution">
    <text evidence="2">The sequence shown here is derived from an EMBL/GenBank/DDBJ whole genome shotgun (WGS) entry which is preliminary data.</text>
</comment>
<evidence type="ECO:0000313" key="3">
    <source>
        <dbReference type="Proteomes" id="UP000054024"/>
    </source>
</evidence>
<dbReference type="EMBL" id="LMWJ01000026">
    <property type="protein sequence ID" value="KUM69317.1"/>
    <property type="molecule type" value="Genomic_DNA"/>
</dbReference>
<sequence length="161" mass="17069">MRGGAGAVRHRVRERGEQGVVLRCAGHQQPHAGQVEAVEQRQVGPLGDEDPALGVQDVAGEFRAPAGGVDPGDGGSREGRGTQPHRVLGGVVEQDTDVRLGAGRQQVGQQGRPDGGPGRHLVLRQHPPLEPQPRPVVTPPGAYELGDRTWCGLRGLHERAR</sequence>
<evidence type="ECO:0000256" key="1">
    <source>
        <dbReference type="SAM" id="MobiDB-lite"/>
    </source>
</evidence>
<keyword evidence="3" id="KW-1185">Reference proteome</keyword>
<protein>
    <submittedName>
        <fullName evidence="2">Uncharacterized protein</fullName>
    </submittedName>
</protein>
<feature type="region of interest" description="Disordered" evidence="1">
    <location>
        <begin position="62"/>
        <end position="142"/>
    </location>
</feature>